<evidence type="ECO:0000256" key="12">
    <source>
        <dbReference type="ARBA" id="ARBA00063228"/>
    </source>
</evidence>
<evidence type="ECO:0000256" key="9">
    <source>
        <dbReference type="ARBA" id="ARBA00022840"/>
    </source>
</evidence>
<dbReference type="EC" id="2.7.11.1" evidence="2"/>
<evidence type="ECO:0000256" key="1">
    <source>
        <dbReference type="ARBA" id="ARBA00004496"/>
    </source>
</evidence>
<name>A0ABD1NC71_9FABA</name>
<evidence type="ECO:0000256" key="2">
    <source>
        <dbReference type="ARBA" id="ARBA00012513"/>
    </source>
</evidence>
<dbReference type="EMBL" id="JBGMDY010000002">
    <property type="protein sequence ID" value="KAL2345712.1"/>
    <property type="molecule type" value="Genomic_DNA"/>
</dbReference>
<keyword evidence="7 13" id="KW-0547">Nucleotide-binding</keyword>
<feature type="domain" description="Protein kinase" evidence="15">
    <location>
        <begin position="115"/>
        <end position="383"/>
    </location>
</feature>
<evidence type="ECO:0000259" key="15">
    <source>
        <dbReference type="PROSITE" id="PS50011"/>
    </source>
</evidence>
<proteinExistence type="inferred from homology"/>
<gene>
    <name evidence="16" type="ORF">Fmac_006997</name>
</gene>
<dbReference type="GO" id="GO:0005524">
    <property type="term" value="F:ATP binding"/>
    <property type="evidence" value="ECO:0007669"/>
    <property type="project" value="UniProtKB-UniRule"/>
</dbReference>
<dbReference type="AlphaFoldDB" id="A0ABD1NC71"/>
<dbReference type="InterPro" id="IPR001245">
    <property type="entry name" value="Ser-Thr/Tyr_kinase_cat_dom"/>
</dbReference>
<evidence type="ECO:0000256" key="7">
    <source>
        <dbReference type="ARBA" id="ARBA00022741"/>
    </source>
</evidence>
<evidence type="ECO:0000256" key="13">
    <source>
        <dbReference type="PROSITE-ProRule" id="PRU10141"/>
    </source>
</evidence>
<dbReference type="Pfam" id="PF07714">
    <property type="entry name" value="PK_Tyr_Ser-Thr"/>
    <property type="match status" value="1"/>
</dbReference>
<keyword evidence="8" id="KW-0418">Kinase</keyword>
<reference evidence="16 17" key="1">
    <citation type="submission" date="2024-08" db="EMBL/GenBank/DDBJ databases">
        <title>Insights into the chromosomal genome structure of Flemingia macrophylla.</title>
        <authorList>
            <person name="Ding Y."/>
            <person name="Zhao Y."/>
            <person name="Bi W."/>
            <person name="Wu M."/>
            <person name="Zhao G."/>
            <person name="Gong Y."/>
            <person name="Li W."/>
            <person name="Zhang P."/>
        </authorList>
    </citation>
    <scope>NUCLEOTIDE SEQUENCE [LARGE SCALE GENOMIC DNA]</scope>
    <source>
        <strain evidence="16">DYQJB</strain>
        <tissue evidence="16">Leaf</tissue>
    </source>
</reference>
<evidence type="ECO:0000313" key="16">
    <source>
        <dbReference type="EMBL" id="KAL2345712.1"/>
    </source>
</evidence>
<comment type="subcellular location">
    <subcellularLocation>
        <location evidence="1">Cytoplasm</location>
    </subcellularLocation>
</comment>
<keyword evidence="17" id="KW-1185">Reference proteome</keyword>
<comment type="similarity">
    <text evidence="14">Belongs to the protein kinase superfamily.</text>
</comment>
<dbReference type="Proteomes" id="UP001603857">
    <property type="component" value="Unassembled WGS sequence"/>
</dbReference>
<dbReference type="PROSITE" id="PS50011">
    <property type="entry name" value="PROTEIN_KINASE_DOM"/>
    <property type="match status" value="1"/>
</dbReference>
<comment type="caution">
    <text evidence="16">The sequence shown here is derived from an EMBL/GenBank/DDBJ whole genome shotgun (WGS) entry which is preliminary data.</text>
</comment>
<dbReference type="PROSITE" id="PS00107">
    <property type="entry name" value="PROTEIN_KINASE_ATP"/>
    <property type="match status" value="1"/>
</dbReference>
<dbReference type="InterPro" id="IPR017441">
    <property type="entry name" value="Protein_kinase_ATP_BS"/>
</dbReference>
<evidence type="ECO:0000256" key="4">
    <source>
        <dbReference type="ARBA" id="ARBA00022527"/>
    </source>
</evidence>
<dbReference type="GO" id="GO:0005737">
    <property type="term" value="C:cytoplasm"/>
    <property type="evidence" value="ECO:0007669"/>
    <property type="project" value="UniProtKB-SubCell"/>
</dbReference>
<dbReference type="SMART" id="SM00220">
    <property type="entry name" value="S_TKc"/>
    <property type="match status" value="1"/>
</dbReference>
<dbReference type="GO" id="GO:0004674">
    <property type="term" value="F:protein serine/threonine kinase activity"/>
    <property type="evidence" value="ECO:0007669"/>
    <property type="project" value="UniProtKB-KW"/>
</dbReference>
<keyword evidence="4 14" id="KW-0723">Serine/threonine-protein kinase</keyword>
<evidence type="ECO:0000256" key="5">
    <source>
        <dbReference type="ARBA" id="ARBA00022553"/>
    </source>
</evidence>
<evidence type="ECO:0000256" key="3">
    <source>
        <dbReference type="ARBA" id="ARBA00022490"/>
    </source>
</evidence>
<accession>A0ABD1NC71</accession>
<evidence type="ECO:0000256" key="8">
    <source>
        <dbReference type="ARBA" id="ARBA00022777"/>
    </source>
</evidence>
<dbReference type="Pfam" id="PF05695">
    <property type="entry name" value="Ycf2"/>
    <property type="match status" value="1"/>
</dbReference>
<organism evidence="16 17">
    <name type="scientific">Flemingia macrophylla</name>
    <dbReference type="NCBI Taxonomy" id="520843"/>
    <lineage>
        <taxon>Eukaryota</taxon>
        <taxon>Viridiplantae</taxon>
        <taxon>Streptophyta</taxon>
        <taxon>Embryophyta</taxon>
        <taxon>Tracheophyta</taxon>
        <taxon>Spermatophyta</taxon>
        <taxon>Magnoliopsida</taxon>
        <taxon>eudicotyledons</taxon>
        <taxon>Gunneridae</taxon>
        <taxon>Pentapetalae</taxon>
        <taxon>rosids</taxon>
        <taxon>fabids</taxon>
        <taxon>Fabales</taxon>
        <taxon>Fabaceae</taxon>
        <taxon>Papilionoideae</taxon>
        <taxon>50 kb inversion clade</taxon>
        <taxon>NPAAA clade</taxon>
        <taxon>indigoferoid/millettioid clade</taxon>
        <taxon>Phaseoleae</taxon>
        <taxon>Flemingia</taxon>
    </lineage>
</organism>
<dbReference type="InterPro" id="IPR046958">
    <property type="entry name" value="RBK1/2/STUNTED"/>
</dbReference>
<dbReference type="SUPFAM" id="SSF56112">
    <property type="entry name" value="Protein kinase-like (PK-like)"/>
    <property type="match status" value="1"/>
</dbReference>
<keyword evidence="9 13" id="KW-0067">ATP-binding</keyword>
<dbReference type="InterPro" id="IPR008271">
    <property type="entry name" value="Ser/Thr_kinase_AS"/>
</dbReference>
<feature type="binding site" evidence="13">
    <location>
        <position position="143"/>
    </location>
    <ligand>
        <name>ATP</name>
        <dbReference type="ChEBI" id="CHEBI:30616"/>
    </ligand>
</feature>
<evidence type="ECO:0000256" key="6">
    <source>
        <dbReference type="ARBA" id="ARBA00022679"/>
    </source>
</evidence>
<protein>
    <recommendedName>
        <fullName evidence="2">non-specific serine/threonine protein kinase</fullName>
        <ecNumber evidence="2">2.7.11.1</ecNumber>
    </recommendedName>
</protein>
<dbReference type="Gene3D" id="3.30.200.20">
    <property type="entry name" value="Phosphorylase Kinase, domain 1"/>
    <property type="match status" value="1"/>
</dbReference>
<comment type="catalytic activity">
    <reaction evidence="11">
        <text>L-seryl-[protein] + ATP = O-phospho-L-seryl-[protein] + ADP + H(+)</text>
        <dbReference type="Rhea" id="RHEA:17989"/>
        <dbReference type="Rhea" id="RHEA-COMP:9863"/>
        <dbReference type="Rhea" id="RHEA-COMP:11604"/>
        <dbReference type="ChEBI" id="CHEBI:15378"/>
        <dbReference type="ChEBI" id="CHEBI:29999"/>
        <dbReference type="ChEBI" id="CHEBI:30616"/>
        <dbReference type="ChEBI" id="CHEBI:83421"/>
        <dbReference type="ChEBI" id="CHEBI:456216"/>
        <dbReference type="EC" id="2.7.11.1"/>
    </reaction>
</comment>
<dbReference type="InterPro" id="IPR000719">
    <property type="entry name" value="Prot_kinase_dom"/>
</dbReference>
<comment type="catalytic activity">
    <reaction evidence="10">
        <text>L-threonyl-[protein] + ATP = O-phospho-L-threonyl-[protein] + ADP + H(+)</text>
        <dbReference type="Rhea" id="RHEA:46608"/>
        <dbReference type="Rhea" id="RHEA-COMP:11060"/>
        <dbReference type="Rhea" id="RHEA-COMP:11605"/>
        <dbReference type="ChEBI" id="CHEBI:15378"/>
        <dbReference type="ChEBI" id="CHEBI:30013"/>
        <dbReference type="ChEBI" id="CHEBI:30616"/>
        <dbReference type="ChEBI" id="CHEBI:61977"/>
        <dbReference type="ChEBI" id="CHEBI:456216"/>
        <dbReference type="EC" id="2.7.11.1"/>
    </reaction>
</comment>
<evidence type="ECO:0000313" key="17">
    <source>
        <dbReference type="Proteomes" id="UP001603857"/>
    </source>
</evidence>
<evidence type="ECO:0000256" key="14">
    <source>
        <dbReference type="RuleBase" id="RU000304"/>
    </source>
</evidence>
<dbReference type="FunFam" id="1.10.510.10:FF:000335">
    <property type="entry name" value="receptor-like cytosolic serine/threonine-protein kinase RBK2"/>
    <property type="match status" value="1"/>
</dbReference>
<dbReference type="GO" id="GO:0051020">
    <property type="term" value="F:GTPase binding"/>
    <property type="evidence" value="ECO:0007669"/>
    <property type="project" value="UniProtKB-ARBA"/>
</dbReference>
<dbReference type="InterPro" id="IPR056777">
    <property type="entry name" value="Ycf2_N"/>
</dbReference>
<evidence type="ECO:0000256" key="10">
    <source>
        <dbReference type="ARBA" id="ARBA00047899"/>
    </source>
</evidence>
<dbReference type="InterPro" id="IPR011009">
    <property type="entry name" value="Kinase-like_dom_sf"/>
</dbReference>
<keyword evidence="3" id="KW-0963">Cytoplasm</keyword>
<dbReference type="PANTHER" id="PTHR47987:SF31">
    <property type="entry name" value="RECEPTOR-LIKE CYTOSOLIC SERINE_THREONINE-KINASE"/>
    <property type="match status" value="1"/>
</dbReference>
<sequence length="481" mass="54552">MFQCDSEQLNLEKEEKVTTLRELLEDSIVDTDISDQPAELAVSCPRLRTRFHWSKVFKIWKIGLMKNLPPFPPSCVPNITKSKSIGGNPVQINLYNSRTLVDFSLSDLRIATNNFSNENLIGRGGYADVFKGSLRDGRLIAIKRLSKRTPEERTSSFLSELGILVQVDHPNAVKLIGCGVEGGMHLVFQLSPLGNLGSFLHGPNKNILDWSRRYKIVLGIADGLLYLHEICHRRIIHRDLKVDNILLTDNFEPQICDFGLAKWLPDQCTHHNVLKFEGTMGYFAPEYLKHGIVNEKTDIYSFGVLLLVIITGRHALDHLQQSIVLWAKPLFEANNIKELVDPSLGDDYDQEQMDRVVLTASLCVEQFPILRPTMSQAIYHELQTEFENVKSLMIPSYMIELRKLLNRYPTSELNSFWLKNLFLVALEQLGDSMRRGGFACDNAIVRQDICFSHSSHSISIISSKGNRHLFVPDAFGSETVL</sequence>
<evidence type="ECO:0000256" key="11">
    <source>
        <dbReference type="ARBA" id="ARBA00048679"/>
    </source>
</evidence>
<keyword evidence="6" id="KW-0808">Transferase</keyword>
<comment type="subunit">
    <text evidence="12">Interacts with ARAC5 and ARAC10.</text>
</comment>
<dbReference type="Gene3D" id="1.10.510.10">
    <property type="entry name" value="Transferase(Phosphotransferase) domain 1"/>
    <property type="match status" value="1"/>
</dbReference>
<dbReference type="PROSITE" id="PS00108">
    <property type="entry name" value="PROTEIN_KINASE_ST"/>
    <property type="match status" value="1"/>
</dbReference>
<keyword evidence="5" id="KW-0597">Phosphoprotein</keyword>
<dbReference type="PANTHER" id="PTHR47987">
    <property type="entry name" value="OS08G0249100 PROTEIN"/>
    <property type="match status" value="1"/>
</dbReference>